<evidence type="ECO:0000256" key="1">
    <source>
        <dbReference type="SAM" id="MobiDB-lite"/>
    </source>
</evidence>
<sequence length="489" mass="51539">MNRTVPTLLVAGLVLLAGCAGGITGQSGTQSTVEDSGTVSFYVSDEANAIDQFESLNVTITKVGFSQTSDADANASASEDVETDSETETVTDSETETETETDTETETETETETDSETDTDTETETETDSETDTDTETETETETESDDDSQDDSETDEESESESEDEAESEDDGEGNAEWVERDVDSRTVDLTELQGANATLLQNMSVPAGEYEKVFVHVEDVNGTLKTGEEVNVKLPSEKLHLNKDFTVDSESNVEFVFDITVFEAGNSGKYILKPVAGESGTDVPIERVDGDDVEADLDVNAVGEVRAGENVTVQVTQDGDPVSNATVEVEDADVTVTTNANGTATVQVPADAEEFEVEAATGENSEYGEGEGELEVEFGEDDEREGDDGDDGERDVDDQTNESADLAVTLQGSFAASENVTVVATDGDGDPVEDATVEVDGDVVGETNADGELTFTVPGNVSTDSQVSVTADGTTVVVDSMTVATAS</sequence>
<feature type="region of interest" description="Disordered" evidence="1">
    <location>
        <begin position="69"/>
        <end position="177"/>
    </location>
</feature>
<feature type="domain" description="DUF4382" evidence="2">
    <location>
        <begin position="36"/>
        <end position="276"/>
    </location>
</feature>
<dbReference type="EMBL" id="WUUU01000091">
    <property type="protein sequence ID" value="MXR21196.1"/>
    <property type="molecule type" value="Genomic_DNA"/>
</dbReference>
<feature type="compositionally biased region" description="Acidic residues" evidence="1">
    <location>
        <begin position="368"/>
        <end position="402"/>
    </location>
</feature>
<evidence type="ECO:0000313" key="4">
    <source>
        <dbReference type="Proteomes" id="UP000471521"/>
    </source>
</evidence>
<reference evidence="3 4" key="1">
    <citation type="submission" date="2019-12" db="EMBL/GenBank/DDBJ databases">
        <title>Isolation and characterization of three novel carbon monoxide-oxidizing members of Halobacteria from salione crusts and soils.</title>
        <authorList>
            <person name="Myers M.R."/>
            <person name="King G.M."/>
        </authorList>
    </citation>
    <scope>NUCLEOTIDE SEQUENCE [LARGE SCALE GENOMIC DNA]</scope>
    <source>
        <strain evidence="3 4">PCN9</strain>
    </source>
</reference>
<dbReference type="Pfam" id="PF14321">
    <property type="entry name" value="DUF4382"/>
    <property type="match status" value="1"/>
</dbReference>
<comment type="caution">
    <text evidence="3">The sequence shown here is derived from an EMBL/GenBank/DDBJ whole genome shotgun (WGS) entry which is preliminary data.</text>
</comment>
<evidence type="ECO:0000259" key="2">
    <source>
        <dbReference type="Pfam" id="PF14321"/>
    </source>
</evidence>
<gene>
    <name evidence="3" type="ORF">GRX66_11500</name>
</gene>
<evidence type="ECO:0000313" key="3">
    <source>
        <dbReference type="EMBL" id="MXR21196.1"/>
    </source>
</evidence>
<accession>A0A6B0SL18</accession>
<protein>
    <submittedName>
        <fullName evidence="3">DUF4382 domain-containing protein</fullName>
    </submittedName>
</protein>
<dbReference type="OrthoDB" id="206301at2157"/>
<dbReference type="Gene3D" id="2.60.40.1120">
    <property type="entry name" value="Carboxypeptidase-like, regulatory domain"/>
    <property type="match status" value="1"/>
</dbReference>
<dbReference type="InterPro" id="IPR025491">
    <property type="entry name" value="DUF4382"/>
</dbReference>
<dbReference type="AlphaFoldDB" id="A0A6B0SL18"/>
<dbReference type="SUPFAM" id="SSF49464">
    <property type="entry name" value="Carboxypeptidase regulatory domain-like"/>
    <property type="match status" value="1"/>
</dbReference>
<keyword evidence="4" id="KW-1185">Reference proteome</keyword>
<proteinExistence type="predicted"/>
<dbReference type="RefSeq" id="WP_159526689.1">
    <property type="nucleotide sequence ID" value="NZ_WUUU01000091.1"/>
</dbReference>
<feature type="compositionally biased region" description="Acidic residues" evidence="1">
    <location>
        <begin position="79"/>
        <end position="175"/>
    </location>
</feature>
<dbReference type="InterPro" id="IPR008969">
    <property type="entry name" value="CarboxyPept-like_regulatory"/>
</dbReference>
<feature type="region of interest" description="Disordered" evidence="1">
    <location>
        <begin position="359"/>
        <end position="405"/>
    </location>
</feature>
<organism evidence="3 4">
    <name type="scientific">Halobacterium bonnevillei</name>
    <dbReference type="NCBI Taxonomy" id="2692200"/>
    <lineage>
        <taxon>Archaea</taxon>
        <taxon>Methanobacteriati</taxon>
        <taxon>Methanobacteriota</taxon>
        <taxon>Stenosarchaea group</taxon>
        <taxon>Halobacteria</taxon>
        <taxon>Halobacteriales</taxon>
        <taxon>Halobacteriaceae</taxon>
        <taxon>Halobacterium</taxon>
    </lineage>
</organism>
<dbReference type="PROSITE" id="PS51257">
    <property type="entry name" value="PROKAR_LIPOPROTEIN"/>
    <property type="match status" value="1"/>
</dbReference>
<feature type="compositionally biased region" description="Low complexity" evidence="1">
    <location>
        <begin position="69"/>
        <end position="78"/>
    </location>
</feature>
<dbReference type="Proteomes" id="UP000471521">
    <property type="component" value="Unassembled WGS sequence"/>
</dbReference>
<name>A0A6B0SL18_9EURY</name>